<accession>A0A7H9AM33</accession>
<keyword evidence="2" id="KW-1185">Reference proteome</keyword>
<dbReference type="RefSeq" id="WP_179240846.1">
    <property type="nucleotide sequence ID" value="NZ_CP058595.1"/>
</dbReference>
<sequence>MKLVRIKRKTRTEKRYTSKMGILSVQVTYIKKMLLGIPVKTLHKYRETYYGEMKDCTDCYLFI</sequence>
<evidence type="ECO:0000313" key="1">
    <source>
        <dbReference type="EMBL" id="QLG44512.1"/>
    </source>
</evidence>
<protein>
    <submittedName>
        <fullName evidence="1">Uncharacterized protein</fullName>
    </submittedName>
</protein>
<dbReference type="AlphaFoldDB" id="A0A7H9AM33"/>
<dbReference type="EMBL" id="CP058595">
    <property type="protein sequence ID" value="QLG44512.1"/>
    <property type="molecule type" value="Genomic_DNA"/>
</dbReference>
<organism evidence="1 2">
    <name type="scientific">Costertonia aggregata</name>
    <dbReference type="NCBI Taxonomy" id="343403"/>
    <lineage>
        <taxon>Bacteria</taxon>
        <taxon>Pseudomonadati</taxon>
        <taxon>Bacteroidota</taxon>
        <taxon>Flavobacteriia</taxon>
        <taxon>Flavobacteriales</taxon>
        <taxon>Flavobacteriaceae</taxon>
        <taxon>Costertonia</taxon>
    </lineage>
</organism>
<reference evidence="1 2" key="1">
    <citation type="journal article" date="2006" name="Int. J. Syst. Evol. Microbiol.">
        <title>Costertonia aggregata gen. nov., sp. nov., a mesophilic marine bacterium of the family Flavobacteriaceae, isolated from a mature biofilm.</title>
        <authorList>
            <person name="Kwon K.K."/>
            <person name="Lee Y.K."/>
            <person name="Lee H.K."/>
        </authorList>
    </citation>
    <scope>NUCLEOTIDE SEQUENCE [LARGE SCALE GENOMIC DNA]</scope>
    <source>
        <strain evidence="1 2">KCCM 42265</strain>
    </source>
</reference>
<dbReference type="Proteomes" id="UP000509302">
    <property type="component" value="Chromosome"/>
</dbReference>
<gene>
    <name evidence="1" type="ORF">HYG79_03855</name>
</gene>
<name>A0A7H9AM33_9FLAO</name>
<proteinExistence type="predicted"/>
<dbReference type="KEGG" id="cagg:HYG79_03855"/>
<evidence type="ECO:0000313" key="2">
    <source>
        <dbReference type="Proteomes" id="UP000509302"/>
    </source>
</evidence>